<evidence type="ECO:0000313" key="4">
    <source>
        <dbReference type="Proteomes" id="UP001642483"/>
    </source>
</evidence>
<name>A0ABP0FJE7_CLALP</name>
<protein>
    <recommendedName>
        <fullName evidence="2">NXPE C-terminal domain-containing protein</fullName>
    </recommendedName>
</protein>
<keyword evidence="4" id="KW-1185">Reference proteome</keyword>
<dbReference type="Pfam" id="PF24536">
    <property type="entry name" value="NXPE4_C"/>
    <property type="match status" value="1"/>
</dbReference>
<feature type="domain" description="NXPE C-terminal" evidence="2">
    <location>
        <begin position="92"/>
        <end position="259"/>
    </location>
</feature>
<accession>A0ABP0FJE7</accession>
<proteinExistence type="predicted"/>
<dbReference type="PANTHER" id="PTHR16165">
    <property type="entry name" value="NXPE FAMILY MEMBER"/>
    <property type="match status" value="1"/>
</dbReference>
<evidence type="ECO:0000256" key="1">
    <source>
        <dbReference type="SAM" id="MobiDB-lite"/>
    </source>
</evidence>
<evidence type="ECO:0000259" key="2">
    <source>
        <dbReference type="Pfam" id="PF24536"/>
    </source>
</evidence>
<evidence type="ECO:0000313" key="3">
    <source>
        <dbReference type="EMBL" id="CAK8679793.1"/>
    </source>
</evidence>
<dbReference type="EMBL" id="CAWYQH010000068">
    <property type="protein sequence ID" value="CAK8679793.1"/>
    <property type="molecule type" value="Genomic_DNA"/>
</dbReference>
<feature type="compositionally biased region" description="Polar residues" evidence="1">
    <location>
        <begin position="336"/>
        <end position="345"/>
    </location>
</feature>
<gene>
    <name evidence="3" type="ORF">CVLEPA_LOCUS10043</name>
</gene>
<feature type="region of interest" description="Disordered" evidence="1">
    <location>
        <begin position="330"/>
        <end position="355"/>
    </location>
</feature>
<reference evidence="3 4" key="1">
    <citation type="submission" date="2024-02" db="EMBL/GenBank/DDBJ databases">
        <authorList>
            <person name="Daric V."/>
            <person name="Darras S."/>
        </authorList>
    </citation>
    <scope>NUCLEOTIDE SEQUENCE [LARGE SCALE GENOMIC DNA]</scope>
</reference>
<dbReference type="Proteomes" id="UP001642483">
    <property type="component" value="Unassembled WGS sequence"/>
</dbReference>
<dbReference type="PANTHER" id="PTHR16165:SF5">
    <property type="entry name" value="NXPE FAMILY MEMBER 3"/>
    <property type="match status" value="1"/>
</dbReference>
<organism evidence="3 4">
    <name type="scientific">Clavelina lepadiformis</name>
    <name type="common">Light-bulb sea squirt</name>
    <name type="synonym">Ascidia lepadiformis</name>
    <dbReference type="NCBI Taxonomy" id="159417"/>
    <lineage>
        <taxon>Eukaryota</taxon>
        <taxon>Metazoa</taxon>
        <taxon>Chordata</taxon>
        <taxon>Tunicata</taxon>
        <taxon>Ascidiacea</taxon>
        <taxon>Aplousobranchia</taxon>
        <taxon>Clavelinidae</taxon>
        <taxon>Clavelina</taxon>
    </lineage>
</organism>
<sequence length="480" mass="54588">MCDYGNPRDGEPWFCLLPPSGKCSPITYLVCRESHRQSFPKVSDGIVQIEGSGRQITVSTETFNFDATKMHAPFVYLHQGYWMKTLNSKLVTFREDFRKCLENTSVYMFGDSTMRQFFQELARIFNLAISGPDSTHVWQQPKIAQSKDTSSNISVYYRGHGPPFRNPGPPSSRPYITDSIDNIKVESGRQVYVIFTIGLHPLFYEPSLYIRRLSVIKKVIIRHHKLFPNTIFVVKGMNVVEWNEEWLILRPIHTLVTKRLAEVIKISSTGSHEPLELSYSTRCGQSVQEWEVEDDPKILRWHKSDCDIIHGTDTRNKPIESILRQFELTPPHGHGNVTSSATQPPISGDPQASEDQRKVITNSIGITSNSPNATVATMFQTATFRISSCSTPPPSVVAFTMAKSYRNLAITLGNIDLFPCSNPVNPHMKSEKFRLQSFLDHSSSWPAHRIRATPRQIGNAEIYYLDETHTFKLRSHAIKK</sequence>
<comment type="caution">
    <text evidence="3">The sequence shown here is derived from an EMBL/GenBank/DDBJ whole genome shotgun (WGS) entry which is preliminary data.</text>
</comment>
<dbReference type="InterPro" id="IPR057106">
    <property type="entry name" value="NXPE4_C"/>
</dbReference>